<keyword evidence="8 16" id="KW-0418">Kinase</keyword>
<dbReference type="Pfam" id="PF00069">
    <property type="entry name" value="Pkinase"/>
    <property type="match status" value="1"/>
</dbReference>
<evidence type="ECO:0000256" key="10">
    <source>
        <dbReference type="ARBA" id="ARBA00022989"/>
    </source>
</evidence>
<dbReference type="InterPro" id="IPR008271">
    <property type="entry name" value="Ser/Thr_kinase_AS"/>
</dbReference>
<dbReference type="GO" id="GO:0005524">
    <property type="term" value="F:ATP binding"/>
    <property type="evidence" value="ECO:0007669"/>
    <property type="project" value="UniProtKB-UniRule"/>
</dbReference>
<evidence type="ECO:0000313" key="19">
    <source>
        <dbReference type="EnsemblMetazoa" id="XP_038076010.1"/>
    </source>
</evidence>
<evidence type="ECO:0000256" key="2">
    <source>
        <dbReference type="ARBA" id="ARBA00009605"/>
    </source>
</evidence>
<dbReference type="Gene3D" id="1.10.510.10">
    <property type="entry name" value="Transferase(Phosphotransferase) domain 1"/>
    <property type="match status" value="1"/>
</dbReference>
<evidence type="ECO:0000256" key="4">
    <source>
        <dbReference type="ARBA" id="ARBA00022679"/>
    </source>
</evidence>
<dbReference type="GO" id="GO:0046872">
    <property type="term" value="F:metal ion binding"/>
    <property type="evidence" value="ECO:0007669"/>
    <property type="project" value="UniProtKB-KW"/>
</dbReference>
<dbReference type="InterPro" id="IPR017194">
    <property type="entry name" value="Transform_growth_fac-b_typ-2"/>
</dbReference>
<keyword evidence="3 16" id="KW-0723">Serine/threonine-protein kinase</keyword>
<comment type="caution">
    <text evidence="16">Lacks conserved residue(s) required for the propagation of feature annotation.</text>
</comment>
<name>A0A914BJC4_PATMI</name>
<comment type="similarity">
    <text evidence="2 16">Belongs to the protein kinase superfamily. TKL Ser/Thr protein kinase family. TGFB receptor subfamily.</text>
</comment>
<evidence type="ECO:0000256" key="15">
    <source>
        <dbReference type="PIRSR" id="PIRSR037393-3"/>
    </source>
</evidence>
<keyword evidence="15" id="KW-1015">Disulfide bond</keyword>
<keyword evidence="16" id="KW-0460">Magnesium</keyword>
<proteinExistence type="inferred from homology"/>
<reference evidence="19" key="1">
    <citation type="submission" date="2022-11" db="UniProtKB">
        <authorList>
            <consortium name="EnsemblMetazoa"/>
        </authorList>
    </citation>
    <scope>IDENTIFICATION</scope>
</reference>
<feature type="disulfide bond" evidence="15">
    <location>
        <begin position="72"/>
        <end position="78"/>
    </location>
</feature>
<dbReference type="Gene3D" id="3.30.200.20">
    <property type="entry name" value="Phosphorylase Kinase, domain 1"/>
    <property type="match status" value="1"/>
</dbReference>
<dbReference type="InterPro" id="IPR045860">
    <property type="entry name" value="Snake_toxin-like_sf"/>
</dbReference>
<dbReference type="CDD" id="cd14053">
    <property type="entry name" value="STKc_ACVR2"/>
    <property type="match status" value="1"/>
</dbReference>
<evidence type="ECO:0000256" key="7">
    <source>
        <dbReference type="ARBA" id="ARBA00022741"/>
    </source>
</evidence>
<dbReference type="InterPro" id="IPR011009">
    <property type="entry name" value="Kinase-like_dom_sf"/>
</dbReference>
<comment type="catalytic activity">
    <reaction evidence="16">
        <text>L-threonyl-[receptor-protein] + ATP = O-phospho-L-threonyl-[receptor-protein] + ADP + H(+)</text>
        <dbReference type="Rhea" id="RHEA:44880"/>
        <dbReference type="Rhea" id="RHEA-COMP:11024"/>
        <dbReference type="Rhea" id="RHEA-COMP:11025"/>
        <dbReference type="ChEBI" id="CHEBI:15378"/>
        <dbReference type="ChEBI" id="CHEBI:30013"/>
        <dbReference type="ChEBI" id="CHEBI:30616"/>
        <dbReference type="ChEBI" id="CHEBI:61977"/>
        <dbReference type="ChEBI" id="CHEBI:456216"/>
        <dbReference type="EC" id="2.7.11.30"/>
    </reaction>
</comment>
<dbReference type="PANTHER" id="PTHR23255:SF98">
    <property type="entry name" value="SERINE_THREONINE-PROTEIN KINASE RECEPTOR"/>
    <property type="match status" value="1"/>
</dbReference>
<feature type="active site" description="Proton acceptor" evidence="13">
    <location>
        <position position="375"/>
    </location>
</feature>
<keyword evidence="4 16" id="KW-0808">Transferase</keyword>
<dbReference type="GO" id="GO:0048179">
    <property type="term" value="C:activin receptor complex"/>
    <property type="evidence" value="ECO:0007669"/>
    <property type="project" value="TreeGrafter"/>
</dbReference>
<dbReference type="EnsemblMetazoa" id="XM_038220082.1">
    <property type="protein sequence ID" value="XP_038076010.1"/>
    <property type="gene ID" value="LOC119744157"/>
</dbReference>
<dbReference type="FunFam" id="1.10.510.10:FF:000099">
    <property type="entry name" value="Serine/threonine-protein kinase receptor"/>
    <property type="match status" value="1"/>
</dbReference>
<keyword evidence="16" id="KW-0479">Metal-binding</keyword>
<feature type="region of interest" description="Disordered" evidence="17">
    <location>
        <begin position="163"/>
        <end position="182"/>
    </location>
</feature>
<dbReference type="GeneID" id="119744157"/>
<dbReference type="FunFam" id="3.30.200.20:FF:000094">
    <property type="entry name" value="Serine/threonine-protein kinase receptor"/>
    <property type="match status" value="1"/>
</dbReference>
<evidence type="ECO:0000256" key="13">
    <source>
        <dbReference type="PIRSR" id="PIRSR037393-1"/>
    </source>
</evidence>
<keyword evidence="16" id="KW-0464">Manganese</keyword>
<evidence type="ECO:0000256" key="11">
    <source>
        <dbReference type="ARBA" id="ARBA00023136"/>
    </source>
</evidence>
<evidence type="ECO:0000256" key="5">
    <source>
        <dbReference type="ARBA" id="ARBA00022692"/>
    </source>
</evidence>
<dbReference type="PANTHER" id="PTHR23255">
    <property type="entry name" value="TRANSFORMING GROWTH FACTOR-BETA RECEPTOR TYPE I AND II"/>
    <property type="match status" value="1"/>
</dbReference>
<feature type="disulfide bond" evidence="15">
    <location>
        <begin position="130"/>
        <end position="145"/>
    </location>
</feature>
<evidence type="ECO:0000256" key="16">
    <source>
        <dbReference type="RuleBase" id="RU361271"/>
    </source>
</evidence>
<dbReference type="SUPFAM" id="SSF56112">
    <property type="entry name" value="Protein kinase-like (PK-like)"/>
    <property type="match status" value="1"/>
</dbReference>
<organism evidence="19 20">
    <name type="scientific">Patiria miniata</name>
    <name type="common">Bat star</name>
    <name type="synonym">Asterina miniata</name>
    <dbReference type="NCBI Taxonomy" id="46514"/>
    <lineage>
        <taxon>Eukaryota</taxon>
        <taxon>Metazoa</taxon>
        <taxon>Echinodermata</taxon>
        <taxon>Eleutherozoa</taxon>
        <taxon>Asterozoa</taxon>
        <taxon>Asteroidea</taxon>
        <taxon>Valvatacea</taxon>
        <taxon>Valvatida</taxon>
        <taxon>Asterinidae</taxon>
        <taxon>Patiria</taxon>
    </lineage>
</organism>
<keyword evidence="20" id="KW-1185">Reference proteome</keyword>
<dbReference type="PROSITE" id="PS00108">
    <property type="entry name" value="PROTEIN_KINASE_ST"/>
    <property type="match status" value="1"/>
</dbReference>
<evidence type="ECO:0000256" key="3">
    <source>
        <dbReference type="ARBA" id="ARBA00022527"/>
    </source>
</evidence>
<evidence type="ECO:0000256" key="1">
    <source>
        <dbReference type="ARBA" id="ARBA00004479"/>
    </source>
</evidence>
<feature type="disulfide bond" evidence="15">
    <location>
        <begin position="147"/>
        <end position="152"/>
    </location>
</feature>
<evidence type="ECO:0000256" key="12">
    <source>
        <dbReference type="ARBA" id="ARBA00023170"/>
    </source>
</evidence>
<dbReference type="AlphaFoldDB" id="A0A914BJC4"/>
<feature type="binding site" evidence="14">
    <location>
        <position position="271"/>
    </location>
    <ligand>
        <name>ATP</name>
        <dbReference type="ChEBI" id="CHEBI:30616"/>
    </ligand>
</feature>
<dbReference type="InterPro" id="IPR000333">
    <property type="entry name" value="TGFB_receptor"/>
</dbReference>
<dbReference type="Proteomes" id="UP000887568">
    <property type="component" value="Unplaced"/>
</dbReference>
<evidence type="ECO:0000256" key="8">
    <source>
        <dbReference type="ARBA" id="ARBA00022777"/>
    </source>
</evidence>
<dbReference type="GO" id="GO:0071363">
    <property type="term" value="P:cellular response to growth factor stimulus"/>
    <property type="evidence" value="ECO:0007669"/>
    <property type="project" value="TreeGrafter"/>
</dbReference>
<feature type="transmembrane region" description="Helical" evidence="16">
    <location>
        <begin position="187"/>
        <end position="212"/>
    </location>
</feature>
<protein>
    <recommendedName>
        <fullName evidence="16">Serine/threonine-protein kinase receptor</fullName>
        <ecNumber evidence="16">2.7.11.30</ecNumber>
    </recommendedName>
</protein>
<evidence type="ECO:0000313" key="20">
    <source>
        <dbReference type="Proteomes" id="UP000887568"/>
    </source>
</evidence>
<dbReference type="GO" id="GO:0017002">
    <property type="term" value="F:activin receptor activity"/>
    <property type="evidence" value="ECO:0007669"/>
    <property type="project" value="TreeGrafter"/>
</dbReference>
<feature type="domain" description="Protein kinase" evidence="18">
    <location>
        <begin position="244"/>
        <end position="536"/>
    </location>
</feature>
<evidence type="ECO:0000256" key="9">
    <source>
        <dbReference type="ARBA" id="ARBA00022840"/>
    </source>
</evidence>
<dbReference type="PIRSF" id="PIRSF037393">
    <property type="entry name" value="TGFRII"/>
    <property type="match status" value="1"/>
</dbReference>
<dbReference type="OrthoDB" id="547665at2759"/>
<feature type="transmembrane region" description="Helical" evidence="16">
    <location>
        <begin position="23"/>
        <end position="43"/>
    </location>
</feature>
<dbReference type="OMA" id="WLELCRI"/>
<dbReference type="Gene3D" id="2.10.60.10">
    <property type="entry name" value="CD59"/>
    <property type="match status" value="1"/>
</dbReference>
<keyword evidence="11 16" id="KW-0472">Membrane</keyword>
<keyword evidence="5 16" id="KW-0812">Transmembrane</keyword>
<keyword evidence="10 16" id="KW-1133">Transmembrane helix</keyword>
<dbReference type="SUPFAM" id="SSF57302">
    <property type="entry name" value="Snake toxin-like"/>
    <property type="match status" value="1"/>
</dbReference>
<evidence type="ECO:0000256" key="14">
    <source>
        <dbReference type="PIRSR" id="PIRSR037393-2"/>
    </source>
</evidence>
<dbReference type="GO" id="GO:0048185">
    <property type="term" value="F:activin binding"/>
    <property type="evidence" value="ECO:0007669"/>
    <property type="project" value="TreeGrafter"/>
</dbReference>
<dbReference type="PRINTS" id="PR00653">
    <property type="entry name" value="ACTIVIN2R"/>
</dbReference>
<dbReference type="PROSITE" id="PS50011">
    <property type="entry name" value="PROTEIN_KINASE_DOM"/>
    <property type="match status" value="1"/>
</dbReference>
<keyword evidence="9 14" id="KW-0067">ATP-binding</keyword>
<keyword evidence="12 16" id="KW-0675">Receptor</keyword>
<sequence>MPIVPRYCQEPVDDMAPVISLDFIYRMCLFLWLSYSAVLLRCVTGASVNLPLSTVSCLEYDSQKCTGNDSNCNTIKDCDVEFGYADLDPEEVETHKCFILWHNTSTGAEVIMKGCWQSGRSDDCVEDERCVSHEANSDGENRYFCCCSGDLCNHEFIHDPKPKPLSTEHPFQDQGPNEDKKKNRSNVILTTVLYTLVPITAFTVIIISVYWMCRRYRYSQLTSVPNSEPSPLSPPSPVLGHRPIQLLEIKARGRFGAVWKAQMGHQQVAVKVFPLQDRQSWITEQEIYSIPQLRHENLLYFIGTERHGEGMDQELWLITEYHPRGSLCDYLKGNLLSWNDLCKISLSMAYGLAFLHEDLPATTLCIAKPAVAHRDFKSKNVLLKNDLSACVADFGLACKFEAGKSPGDTHGQVGTRRYMAPEVLEGAIQFQRDAFLRIDMYACGLVLWEIASRCTAQEGPVDEYMLPFEEEVGQAPTLEDMQEVVVVKRLRPVFRDSWLKHSGMQLLFETIEECWDHDSEARLSAGCVEERLSQLLRCNSYTAPLISLTPSPPKESSL</sequence>
<keyword evidence="6" id="KW-0732">Signal</keyword>
<evidence type="ECO:0000256" key="6">
    <source>
        <dbReference type="ARBA" id="ARBA00022729"/>
    </source>
</evidence>
<comment type="subcellular location">
    <subcellularLocation>
        <location evidence="1 16">Membrane</location>
        <topology evidence="1 16">Single-pass type I membrane protein</topology>
    </subcellularLocation>
</comment>
<evidence type="ECO:0000256" key="17">
    <source>
        <dbReference type="SAM" id="MobiDB-lite"/>
    </source>
</evidence>
<accession>A0A914BJC4</accession>
<dbReference type="InterPro" id="IPR000719">
    <property type="entry name" value="Prot_kinase_dom"/>
</dbReference>
<evidence type="ECO:0000259" key="18">
    <source>
        <dbReference type="PROSITE" id="PS50011"/>
    </source>
</evidence>
<keyword evidence="7 14" id="KW-0547">Nucleotide-binding</keyword>
<comment type="cofactor">
    <cofactor evidence="16">
        <name>Mg(2+)</name>
        <dbReference type="ChEBI" id="CHEBI:18420"/>
    </cofactor>
    <cofactor evidence="16">
        <name>Mn(2+)</name>
        <dbReference type="ChEBI" id="CHEBI:29035"/>
    </cofactor>
</comment>
<dbReference type="EC" id="2.7.11.30" evidence="16"/>
<dbReference type="RefSeq" id="XP_038076010.1">
    <property type="nucleotide sequence ID" value="XM_038220082.1"/>
</dbReference>